<protein>
    <recommendedName>
        <fullName evidence="3">HTH tetR-type domain-containing protein</fullName>
    </recommendedName>
</protein>
<dbReference type="SUPFAM" id="SSF46689">
    <property type="entry name" value="Homeodomain-like"/>
    <property type="match status" value="1"/>
</dbReference>
<dbReference type="InterPro" id="IPR050624">
    <property type="entry name" value="HTH-type_Tx_Regulator"/>
</dbReference>
<dbReference type="InterPro" id="IPR001647">
    <property type="entry name" value="HTH_TetR"/>
</dbReference>
<dbReference type="Pfam" id="PF00440">
    <property type="entry name" value="TetR_N"/>
    <property type="match status" value="1"/>
</dbReference>
<evidence type="ECO:0000313" key="4">
    <source>
        <dbReference type="EMBL" id="ORO33867.1"/>
    </source>
</evidence>
<dbReference type="PROSITE" id="PS50977">
    <property type="entry name" value="HTH_TETR_2"/>
    <property type="match status" value="1"/>
</dbReference>
<dbReference type="PANTHER" id="PTHR43479">
    <property type="entry name" value="ACREF/ENVCD OPERON REPRESSOR-RELATED"/>
    <property type="match status" value="1"/>
</dbReference>
<name>A0AAX0N767_STROR</name>
<feature type="DNA-binding region" description="H-T-H motif" evidence="2">
    <location>
        <begin position="34"/>
        <end position="53"/>
    </location>
</feature>
<dbReference type="Proteomes" id="UP000193657">
    <property type="component" value="Unassembled WGS sequence"/>
</dbReference>
<dbReference type="GO" id="GO:0003677">
    <property type="term" value="F:DNA binding"/>
    <property type="evidence" value="ECO:0007669"/>
    <property type="project" value="UniProtKB-UniRule"/>
</dbReference>
<dbReference type="AlphaFoldDB" id="A0AAX0N767"/>
<proteinExistence type="predicted"/>
<evidence type="ECO:0000256" key="1">
    <source>
        <dbReference type="ARBA" id="ARBA00023125"/>
    </source>
</evidence>
<sequence length="116" mass="13960">MKENKTDARVIKTKQRIEATFLRMLAEMPFEKLTTTLLIKECLISKGTFYAHYLDKYDLAEQLIDRELQLFETLLTQRFENKQTSLEQLSQMVTKRFLLKFTLNILYLLRYTVDRK</sequence>
<comment type="caution">
    <text evidence="4">The sequence shown here is derived from an EMBL/GenBank/DDBJ whole genome shotgun (WGS) entry which is preliminary data.</text>
</comment>
<gene>
    <name evidence="4" type="ORF">B7731_01200</name>
</gene>
<dbReference type="PANTHER" id="PTHR43479:SF7">
    <property type="entry name" value="TETR-FAMILY TRANSCRIPTIONAL REGULATOR"/>
    <property type="match status" value="1"/>
</dbReference>
<organism evidence="4 5">
    <name type="scientific">Streptococcus oralis subsp. tigurinus</name>
    <dbReference type="NCBI Taxonomy" id="1077464"/>
    <lineage>
        <taxon>Bacteria</taxon>
        <taxon>Bacillati</taxon>
        <taxon>Bacillota</taxon>
        <taxon>Bacilli</taxon>
        <taxon>Lactobacillales</taxon>
        <taxon>Streptococcaceae</taxon>
        <taxon>Streptococcus</taxon>
    </lineage>
</organism>
<feature type="domain" description="HTH tetR-type" evidence="3">
    <location>
        <begin position="11"/>
        <end position="71"/>
    </location>
</feature>
<accession>A0AAX0N767</accession>
<keyword evidence="1 2" id="KW-0238">DNA-binding</keyword>
<reference evidence="4 5" key="1">
    <citation type="journal article" date="2016" name="Eur. J. Clin. Microbiol. Infect. Dis.">
        <title>Whole genome sequencing as a tool for phylogenetic analysis of clinical strains of Mitis group streptococci.</title>
        <authorList>
            <person name="Rasmussen L.H."/>
            <person name="Dargis R."/>
            <person name="Hojholt K."/>
            <person name="Christensen J.J."/>
            <person name="Skovgaard O."/>
            <person name="Justesen U.S."/>
            <person name="Rosenvinge F.S."/>
            <person name="Moser C."/>
            <person name="Lukjancenko O."/>
            <person name="Rasmussen S."/>
            <person name="Nielsen X.C."/>
        </authorList>
    </citation>
    <scope>NUCLEOTIDE SEQUENCE [LARGE SCALE GENOMIC DNA]</scope>
    <source>
        <strain evidence="4 5">RH_49702_11</strain>
    </source>
</reference>
<evidence type="ECO:0000313" key="5">
    <source>
        <dbReference type="Proteomes" id="UP000193657"/>
    </source>
</evidence>
<dbReference type="EMBL" id="NCUA01000005">
    <property type="protein sequence ID" value="ORO33867.1"/>
    <property type="molecule type" value="Genomic_DNA"/>
</dbReference>
<dbReference type="InterPro" id="IPR009057">
    <property type="entry name" value="Homeodomain-like_sf"/>
</dbReference>
<evidence type="ECO:0000256" key="2">
    <source>
        <dbReference type="PROSITE-ProRule" id="PRU00335"/>
    </source>
</evidence>
<dbReference type="Gene3D" id="1.10.357.10">
    <property type="entry name" value="Tetracycline Repressor, domain 2"/>
    <property type="match status" value="1"/>
</dbReference>
<evidence type="ECO:0000259" key="3">
    <source>
        <dbReference type="PROSITE" id="PS50977"/>
    </source>
</evidence>